<reference evidence="3 4" key="1">
    <citation type="journal article" date="2020" name="Mol. Biol. Evol.">
        <title>Distinct Expression and Methylation Patterns for Genes with Different Fates following a Single Whole-Genome Duplication in Flowering Plants.</title>
        <authorList>
            <person name="Shi T."/>
            <person name="Rahmani R.S."/>
            <person name="Gugger P.F."/>
            <person name="Wang M."/>
            <person name="Li H."/>
            <person name="Zhang Y."/>
            <person name="Li Z."/>
            <person name="Wang Q."/>
            <person name="Van de Peer Y."/>
            <person name="Marchal K."/>
            <person name="Chen J."/>
        </authorList>
    </citation>
    <scope>NUCLEOTIDE SEQUENCE [LARGE SCALE GENOMIC DNA]</scope>
    <source>
        <tissue evidence="3">Leaf</tissue>
    </source>
</reference>
<dbReference type="PANTHER" id="PTHR34045:SF3">
    <property type="entry name" value="PROTEIN LAZY 4"/>
    <property type="match status" value="1"/>
</dbReference>
<evidence type="ECO:0000313" key="4">
    <source>
        <dbReference type="Proteomes" id="UP000607653"/>
    </source>
</evidence>
<proteinExistence type="inferred from homology"/>
<keyword evidence="1" id="KW-0341">Growth regulation</keyword>
<gene>
    <name evidence="3" type="ORF">HUJ06_019095</name>
</gene>
<protein>
    <submittedName>
        <fullName evidence="3">Uncharacterized protein</fullName>
    </submittedName>
</protein>
<dbReference type="Proteomes" id="UP000607653">
    <property type="component" value="Unassembled WGS sequence"/>
</dbReference>
<accession>A0A823A5V0</accession>
<dbReference type="EMBL" id="DUZY01000008">
    <property type="protein sequence ID" value="DAD49158.1"/>
    <property type="molecule type" value="Genomic_DNA"/>
</dbReference>
<evidence type="ECO:0000256" key="2">
    <source>
        <dbReference type="ARBA" id="ARBA00024198"/>
    </source>
</evidence>
<keyword evidence="4" id="KW-1185">Reference proteome</keyword>
<evidence type="ECO:0000256" key="1">
    <source>
        <dbReference type="ARBA" id="ARBA00022604"/>
    </source>
</evidence>
<comment type="caution">
    <text evidence="3">The sequence shown here is derived from an EMBL/GenBank/DDBJ whole genome shotgun (WGS) entry which is preliminary data.</text>
</comment>
<dbReference type="PANTHER" id="PTHR34045">
    <property type="entry name" value="OS03G0406300 PROTEIN"/>
    <property type="match status" value="1"/>
</dbReference>
<organism evidence="3 4">
    <name type="scientific">Nelumbo nucifera</name>
    <name type="common">Sacred lotus</name>
    <dbReference type="NCBI Taxonomy" id="4432"/>
    <lineage>
        <taxon>Eukaryota</taxon>
        <taxon>Viridiplantae</taxon>
        <taxon>Streptophyta</taxon>
        <taxon>Embryophyta</taxon>
        <taxon>Tracheophyta</taxon>
        <taxon>Spermatophyta</taxon>
        <taxon>Magnoliopsida</taxon>
        <taxon>Proteales</taxon>
        <taxon>Nelumbonaceae</taxon>
        <taxon>Nelumbo</taxon>
    </lineage>
</organism>
<dbReference type="InterPro" id="IPR044683">
    <property type="entry name" value="LAZY"/>
</dbReference>
<comment type="similarity">
    <text evidence="2">Belongs to the LAZY family.</text>
</comment>
<evidence type="ECO:0000313" key="3">
    <source>
        <dbReference type="EMBL" id="DAD49158.1"/>
    </source>
</evidence>
<dbReference type="GO" id="GO:0040008">
    <property type="term" value="P:regulation of growth"/>
    <property type="evidence" value="ECO:0007669"/>
    <property type="project" value="InterPro"/>
</dbReference>
<sequence>MCDPPEDPSSSQDLLGFTPEEVGKLEKELTKLLSRNPVPTGAESTEGEATHLPLDKFLNCPSSLEVDRTICQRFCHDLDDRDDDHPGCSSSVVSKGKDVNLEGNTAIRRRSISFLLKKIFVCRSGFTPIPSLRDQLPESKMEKLLKDMLHKRIYPRSSSTSSTKKYLENRQMLKTGNEDDGCKWVKTDSECKFFFMRC</sequence>
<dbReference type="AlphaFoldDB" id="A0A823A5V0"/>
<name>A0A823A5V0_NELNU</name>
<dbReference type="GO" id="GO:0009630">
    <property type="term" value="P:gravitropism"/>
    <property type="evidence" value="ECO:0007669"/>
    <property type="project" value="InterPro"/>
</dbReference>